<feature type="signal peptide" evidence="1">
    <location>
        <begin position="1"/>
        <end position="23"/>
    </location>
</feature>
<proteinExistence type="predicted"/>
<dbReference type="Gene3D" id="1.10.10.2520">
    <property type="entry name" value="Cell wall hydrolase SleB, domain 1"/>
    <property type="match status" value="1"/>
</dbReference>
<dbReference type="AlphaFoldDB" id="A0A1I1NMU0"/>
<feature type="chain" id="PRO_5011778534" evidence="1">
    <location>
        <begin position="24"/>
        <end position="225"/>
    </location>
</feature>
<evidence type="ECO:0000259" key="2">
    <source>
        <dbReference type="Pfam" id="PF07486"/>
    </source>
</evidence>
<sequence>MLYLRLLCLSFVVCFGLATSVHAEARLSTSTNPTGSSADHLERLMGMENRALDALGSERLELLSPKTSVRAKRRPHEFTVVKYDRAWLDDQDFVAGGEEWECLTEALYFEARGESVKGQFAVAEVILNRVKSARFPSTVCGVVNQGTGKRYQCQFTYNCDGKAEHISEPAAYRRVGKVARLMLQGAPRLLTGGATYYHTHAVRPSWSRKFSKTASIGDHYFYSRG</sequence>
<reference evidence="3 4" key="1">
    <citation type="submission" date="2016-10" db="EMBL/GenBank/DDBJ databases">
        <authorList>
            <person name="de Groot N.N."/>
        </authorList>
    </citation>
    <scope>NUCLEOTIDE SEQUENCE [LARGE SCALE GENOMIC DNA]</scope>
    <source>
        <strain evidence="3 4">DSM 19548</strain>
    </source>
</reference>
<evidence type="ECO:0000256" key="1">
    <source>
        <dbReference type="SAM" id="SignalP"/>
    </source>
</evidence>
<dbReference type="STRING" id="441112.SAMN04488094_112142"/>
<feature type="domain" description="Cell wall hydrolase SleB" evidence="2">
    <location>
        <begin position="113"/>
        <end position="222"/>
    </location>
</feature>
<keyword evidence="3" id="KW-0378">Hydrolase</keyword>
<gene>
    <name evidence="3" type="ORF">SAMN04488094_112142</name>
</gene>
<keyword evidence="1" id="KW-0732">Signal</keyword>
<dbReference type="GO" id="GO:0016787">
    <property type="term" value="F:hydrolase activity"/>
    <property type="evidence" value="ECO:0007669"/>
    <property type="project" value="UniProtKB-KW"/>
</dbReference>
<dbReference type="OrthoDB" id="9785345at2"/>
<dbReference type="EMBL" id="FOLG01000012">
    <property type="protein sequence ID" value="SFC98602.1"/>
    <property type="molecule type" value="Genomic_DNA"/>
</dbReference>
<protein>
    <submittedName>
        <fullName evidence="3">Cell Wall Hydrolase</fullName>
    </submittedName>
</protein>
<dbReference type="Pfam" id="PF07486">
    <property type="entry name" value="Hydrolase_2"/>
    <property type="match status" value="1"/>
</dbReference>
<name>A0A1I1NMU0_9RHOB</name>
<dbReference type="Proteomes" id="UP000198728">
    <property type="component" value="Unassembled WGS sequence"/>
</dbReference>
<keyword evidence="4" id="KW-1185">Reference proteome</keyword>
<accession>A0A1I1NMU0</accession>
<evidence type="ECO:0000313" key="4">
    <source>
        <dbReference type="Proteomes" id="UP000198728"/>
    </source>
</evidence>
<dbReference type="InterPro" id="IPR042047">
    <property type="entry name" value="SleB_dom1"/>
</dbReference>
<dbReference type="InterPro" id="IPR011105">
    <property type="entry name" value="Cell_wall_hydrolase_SleB"/>
</dbReference>
<evidence type="ECO:0000313" key="3">
    <source>
        <dbReference type="EMBL" id="SFC98602.1"/>
    </source>
</evidence>
<organism evidence="3 4">
    <name type="scientific">Tropicimonas isoalkanivorans</name>
    <dbReference type="NCBI Taxonomy" id="441112"/>
    <lineage>
        <taxon>Bacteria</taxon>
        <taxon>Pseudomonadati</taxon>
        <taxon>Pseudomonadota</taxon>
        <taxon>Alphaproteobacteria</taxon>
        <taxon>Rhodobacterales</taxon>
        <taxon>Roseobacteraceae</taxon>
        <taxon>Tropicimonas</taxon>
    </lineage>
</organism>